<proteinExistence type="predicted"/>
<evidence type="ECO:0000313" key="1">
    <source>
        <dbReference type="EMBL" id="GIY16121.1"/>
    </source>
</evidence>
<dbReference type="AlphaFoldDB" id="A0AAV4R709"/>
<gene>
    <name evidence="1" type="ORF">CEXT_596701</name>
</gene>
<comment type="caution">
    <text evidence="1">The sequence shown here is derived from an EMBL/GenBank/DDBJ whole genome shotgun (WGS) entry which is preliminary data.</text>
</comment>
<accession>A0AAV4R709</accession>
<reference evidence="1 2" key="1">
    <citation type="submission" date="2021-06" db="EMBL/GenBank/DDBJ databases">
        <title>Caerostris extrusa draft genome.</title>
        <authorList>
            <person name="Kono N."/>
            <person name="Arakawa K."/>
        </authorList>
    </citation>
    <scope>NUCLEOTIDE SEQUENCE [LARGE SCALE GENOMIC DNA]</scope>
</reference>
<dbReference type="Proteomes" id="UP001054945">
    <property type="component" value="Unassembled WGS sequence"/>
</dbReference>
<name>A0AAV4R709_CAEEX</name>
<protein>
    <submittedName>
        <fullName evidence="1">Uncharacterized protein</fullName>
    </submittedName>
</protein>
<keyword evidence="2" id="KW-1185">Reference proteome</keyword>
<dbReference type="EMBL" id="BPLR01007330">
    <property type="protein sequence ID" value="GIY16121.1"/>
    <property type="molecule type" value="Genomic_DNA"/>
</dbReference>
<sequence length="83" mass="9591">MRTNTTSRGLEELMLPSLFQLSGRTDHAGPQIRRSGDRPRNCCPGLLSADLRVIIICRKAGTRLLWERRPPDYHGRYWTRKGK</sequence>
<organism evidence="1 2">
    <name type="scientific">Caerostris extrusa</name>
    <name type="common">Bark spider</name>
    <name type="synonym">Caerostris bankana</name>
    <dbReference type="NCBI Taxonomy" id="172846"/>
    <lineage>
        <taxon>Eukaryota</taxon>
        <taxon>Metazoa</taxon>
        <taxon>Ecdysozoa</taxon>
        <taxon>Arthropoda</taxon>
        <taxon>Chelicerata</taxon>
        <taxon>Arachnida</taxon>
        <taxon>Araneae</taxon>
        <taxon>Araneomorphae</taxon>
        <taxon>Entelegynae</taxon>
        <taxon>Araneoidea</taxon>
        <taxon>Araneidae</taxon>
        <taxon>Caerostris</taxon>
    </lineage>
</organism>
<evidence type="ECO:0000313" key="2">
    <source>
        <dbReference type="Proteomes" id="UP001054945"/>
    </source>
</evidence>